<dbReference type="InterPro" id="IPR008023">
    <property type="entry name" value="DUF748"/>
</dbReference>
<dbReference type="Gene3D" id="3.30.1330.60">
    <property type="entry name" value="OmpA-like domain"/>
    <property type="match status" value="1"/>
</dbReference>
<gene>
    <name evidence="2" type="ORF">IPJ27_01520</name>
</gene>
<dbReference type="SUPFAM" id="SSF103088">
    <property type="entry name" value="OmpA-like"/>
    <property type="match status" value="1"/>
</dbReference>
<dbReference type="AlphaFoldDB" id="A0A935PX19"/>
<evidence type="ECO:0000256" key="1">
    <source>
        <dbReference type="SAM" id="MobiDB-lite"/>
    </source>
</evidence>
<dbReference type="PANTHER" id="PTHR30441:SF8">
    <property type="entry name" value="DUF748 DOMAIN-CONTAINING PROTEIN"/>
    <property type="match status" value="1"/>
</dbReference>
<evidence type="ECO:0000313" key="3">
    <source>
        <dbReference type="Proteomes" id="UP000697998"/>
    </source>
</evidence>
<organism evidence="2 3">
    <name type="scientific">Candidatus Accumulibacter proximus</name>
    <dbReference type="NCBI Taxonomy" id="2954385"/>
    <lineage>
        <taxon>Bacteria</taxon>
        <taxon>Pseudomonadati</taxon>
        <taxon>Pseudomonadota</taxon>
        <taxon>Betaproteobacteria</taxon>
        <taxon>Candidatus Accumulibacter</taxon>
    </lineage>
</organism>
<protein>
    <submittedName>
        <fullName evidence="2">DUF748 domain-containing protein</fullName>
    </submittedName>
</protein>
<dbReference type="Pfam" id="PF05359">
    <property type="entry name" value="DUF748"/>
    <property type="match status" value="1"/>
</dbReference>
<reference evidence="2 3" key="1">
    <citation type="submission" date="2020-10" db="EMBL/GenBank/DDBJ databases">
        <title>Connecting structure to function with the recovery of over 1000 high-quality activated sludge metagenome-assembled genomes encoding full-length rRNA genes using long-read sequencing.</title>
        <authorList>
            <person name="Singleton C.M."/>
            <person name="Petriglieri F."/>
            <person name="Kristensen J.M."/>
            <person name="Kirkegaard R.H."/>
            <person name="Michaelsen T.Y."/>
            <person name="Andersen M.H."/>
            <person name="Karst S.M."/>
            <person name="Dueholm M.S."/>
            <person name="Nielsen P.H."/>
            <person name="Albertsen M."/>
        </authorList>
    </citation>
    <scope>NUCLEOTIDE SEQUENCE [LARGE SCALE GENOMIC DNA]</scope>
    <source>
        <strain evidence="2">EsbW_18-Q3-R4-48_BATAC.285</strain>
    </source>
</reference>
<dbReference type="InterPro" id="IPR036737">
    <property type="entry name" value="OmpA-like_sf"/>
</dbReference>
<dbReference type="EMBL" id="JADJMH010000001">
    <property type="protein sequence ID" value="MBK7673531.1"/>
    <property type="molecule type" value="Genomic_DNA"/>
</dbReference>
<dbReference type="GO" id="GO:0090313">
    <property type="term" value="P:regulation of protein targeting to membrane"/>
    <property type="evidence" value="ECO:0007669"/>
    <property type="project" value="TreeGrafter"/>
</dbReference>
<dbReference type="Proteomes" id="UP000697998">
    <property type="component" value="Unassembled WGS sequence"/>
</dbReference>
<evidence type="ECO:0000313" key="2">
    <source>
        <dbReference type="EMBL" id="MBK7673531.1"/>
    </source>
</evidence>
<dbReference type="GO" id="GO:0005886">
    <property type="term" value="C:plasma membrane"/>
    <property type="evidence" value="ECO:0007669"/>
    <property type="project" value="TreeGrafter"/>
</dbReference>
<feature type="region of interest" description="Disordered" evidence="1">
    <location>
        <begin position="1090"/>
        <end position="1109"/>
    </location>
</feature>
<name>A0A935PX19_9PROT</name>
<accession>A0A935PX19</accession>
<sequence>MSIKKYGLRIALVLLVIGVLGFLVLPPVVKSILVEQLAKALQRPVTVEGISINPYTLSVQVDGLAVQEKGGSEKVAGFDQLYFNVESSSIFRGGPVISELKLVGPALRVVRLPDGRFNFSDLIDEFLARPSSDDPTPAFSLNNIQISGARIDFDDQLLGEKHVISDVTIALPFVSSLPSATEIFVEPAFSASINGSPLIVQGRSRPFAEAMESQLALDFRDVQLGKYLDYLPIRLPIQWVSGGLDSDLTLSFRRQADSQPALALSGSLVIKDVEVSDTSGAPLVSLKRLDLLIGTLDPLRQRFVIDRVSVDSPAIHARVSRQGTINWIEFFSKEFAASGTAAPKAKGLDKSPPPEWSLGELKVTGGALRWLDESHGKPFTASIEGLDLGVRKLTSKGGPPAEFDAAWRLQAEPWLKGSAVSVKGGRLDLAQREVVIDELSGRGGGLLIRRAADGSIDFVQPPALRVVAASQKDAAAPWKVTVGKFHGEDIGLRFEDAAVSPAATHTIEGMNVDAENLSTKAGSIAKLTTRFRLNGKGEIEAGGSIQAFPFDADLKVAVKALQLLPLQPYFTEHLNIDVTRGQVALDGAVQLRQAPTATAADRAGLSGGFTGQVTVGDFHAVDKLNSADFLKWKSLYLAKLDLRLNPDSVSIGEVALADFFARVIINREGKLNLLQIVRQSEAAPAAGAPAVVAGDGKAVAPVAAAGKSPLPVKIGKITLQGGDIRFSDNFIKPNYSANLKKIGGTISGLSSAADSVATLELRGTYDNIAPLNVSGRLNPLSAVPYLDLQADIKGIEMTSLSPYSAKYAGYAIEKGKLSLFVKYKIENRQLVAENRVFLDQLTFGEAVESPDATKLPVTLAVALLKNLKGEIDINLPIAGSLDDPEFSVGGLVVKVIVNLLVKAVTSPFALLGSVFAGGEDLSQIEFDAGRAAITQPAQQRLENLARALIDRPALRLEIEGHADPESDPEGLKRTRLERKVRALKREELTKKAVESGSADAVEVSSKEYPVLLEQVYRAEKFPKPRNLIGLVKGLPVEEMEKLILANSTVDEEDLRHLADRRAKAVLDWLVAHEVPAERLFLLPAKLAASDGKSESAAPGKESRVVMSLK</sequence>
<dbReference type="InterPro" id="IPR052894">
    <property type="entry name" value="AsmA-related"/>
</dbReference>
<proteinExistence type="predicted"/>
<comment type="caution">
    <text evidence="2">The sequence shown here is derived from an EMBL/GenBank/DDBJ whole genome shotgun (WGS) entry which is preliminary data.</text>
</comment>
<dbReference type="PANTHER" id="PTHR30441">
    <property type="entry name" value="DUF748 DOMAIN-CONTAINING PROTEIN"/>
    <property type="match status" value="1"/>
</dbReference>